<dbReference type="OrthoDB" id="5406427at2759"/>
<evidence type="ECO:0000313" key="2">
    <source>
        <dbReference type="EMBL" id="KAF7549563.1"/>
    </source>
</evidence>
<dbReference type="Proteomes" id="UP000722485">
    <property type="component" value="Unassembled WGS sequence"/>
</dbReference>
<feature type="compositionally biased region" description="Low complexity" evidence="1">
    <location>
        <begin position="355"/>
        <end position="366"/>
    </location>
</feature>
<feature type="compositionally biased region" description="Polar residues" evidence="1">
    <location>
        <begin position="251"/>
        <end position="269"/>
    </location>
</feature>
<organism evidence="2 3">
    <name type="scientific">Cylindrodendrum hubeiense</name>
    <dbReference type="NCBI Taxonomy" id="595255"/>
    <lineage>
        <taxon>Eukaryota</taxon>
        <taxon>Fungi</taxon>
        <taxon>Dikarya</taxon>
        <taxon>Ascomycota</taxon>
        <taxon>Pezizomycotina</taxon>
        <taxon>Sordariomycetes</taxon>
        <taxon>Hypocreomycetidae</taxon>
        <taxon>Hypocreales</taxon>
        <taxon>Nectriaceae</taxon>
        <taxon>Cylindrodendrum</taxon>
    </lineage>
</organism>
<dbReference type="AlphaFoldDB" id="A0A9P5H7J6"/>
<reference evidence="2" key="1">
    <citation type="submission" date="2020-03" db="EMBL/GenBank/DDBJ databases">
        <title>Draft Genome Sequence of Cylindrodendrum hubeiense.</title>
        <authorList>
            <person name="Buettner E."/>
            <person name="Kellner H."/>
        </authorList>
    </citation>
    <scope>NUCLEOTIDE SEQUENCE</scope>
    <source>
        <strain evidence="2">IHI 201604</strain>
    </source>
</reference>
<feature type="compositionally biased region" description="Pro residues" evidence="1">
    <location>
        <begin position="47"/>
        <end position="64"/>
    </location>
</feature>
<proteinExistence type="predicted"/>
<feature type="compositionally biased region" description="Polar residues" evidence="1">
    <location>
        <begin position="121"/>
        <end position="130"/>
    </location>
</feature>
<name>A0A9P5H7J6_9HYPO</name>
<feature type="compositionally biased region" description="Basic and acidic residues" evidence="1">
    <location>
        <begin position="579"/>
        <end position="592"/>
    </location>
</feature>
<feature type="compositionally biased region" description="Polar residues" evidence="1">
    <location>
        <begin position="733"/>
        <end position="747"/>
    </location>
</feature>
<feature type="region of interest" description="Disordered" evidence="1">
    <location>
        <begin position="1"/>
        <end position="596"/>
    </location>
</feature>
<accession>A0A9P5H7J6</accession>
<feature type="compositionally biased region" description="Basic residues" evidence="1">
    <location>
        <begin position="963"/>
        <end position="974"/>
    </location>
</feature>
<comment type="caution">
    <text evidence="2">The sequence shown here is derived from an EMBL/GenBank/DDBJ whole genome shotgun (WGS) entry which is preliminary data.</text>
</comment>
<feature type="compositionally biased region" description="Polar residues" evidence="1">
    <location>
        <begin position="205"/>
        <end position="222"/>
    </location>
</feature>
<sequence>MATTCRPESFGRPSAGPAFDDNPDHLAASMGSFDASSLGPQHSPRTEIPPNPPFVFPAQPPSPSAPFVFPAQPPSPSAPFVFPAQPPSPSGPFSFPAQPPSFSGPTTFARTTARRPMSAIESPNRSFDLSSENDDSASRLALPAFSFNPGASLPSDRQTSFLLSPPMSPASARNFPSVNRPAGHGHRRGGSEFVGGRLREGNSIAVMSTSPTKSESGFNTPTLQPPRRGHRRGISGAISTNDLPVLHPPVFNNSLGRGSSAPTSPTSFGQAGESVMDSCLDPLPPAAPEPAAKLEEPEHSPKPAEHSSPESSPKQSKPSNKARVGFSDTLEFIPRPLSLVSNETSSTATARPGHSLSGSISSIVSGATPSGRSSPAPIGSMALSRSPTRDPTDSRPSTAGAILERTQDLTAVNSSPRRRNSIPTLIHLAEAFKTEQPEPSPTKTPKRWSFFARDPSTASSSPTKTRPHSSSSSDSVAKASSSEHGSDSAGEMPPAAPVKQKKSGKKNKKKKNKKVKGWAGSILPKKPKGHSKKSKSDDVRPPTPPASTVSPNEEDDFLMEDPELLEPTMPTVTVTESPDLPKEKASGKRSEEESSYPMIDLDAALGPFNTPLPLNPEWEAAQRAAGNVGKRRLHSAQGMKGFSGPGMHYHRRAESAPDLPPFDPGRSGIHRFNSSSTMADVFEEDEEDEYGNSKSKTASPHSDSDLDSEDSDVTPPAALTKDPMLDVQDKMSTHSSVQSMRRTNSSLSDKEQSAVGSVRAERSKSSLHDSIIVEEMPSVIFRSPMFMDRTDTSESSTPSIRRLSGNKDLPPVDIGPIHLPAPANVPNSPYAISHSSSFPSPRSPMSIEVQRISTAPSSITDENNFHSLLMMGEPGPEVRISMDYDIPSLTSSNSTMTRDSMFIPGQRMSQPTMRELRPVSVSSTAFGRRRSSLASLSRLISSSHGERSKLSMEVTLDNEANSKKSKNSRTKRLSRMMQFWKPHHKESASK</sequence>
<feature type="compositionally biased region" description="Low complexity" evidence="1">
    <location>
        <begin position="309"/>
        <end position="321"/>
    </location>
</feature>
<evidence type="ECO:0008006" key="4">
    <source>
        <dbReference type="Google" id="ProtNLM"/>
    </source>
</evidence>
<feature type="compositionally biased region" description="Low complexity" evidence="1">
    <location>
        <begin position="91"/>
        <end position="115"/>
    </location>
</feature>
<feature type="compositionally biased region" description="Basic residues" evidence="1">
    <location>
        <begin position="499"/>
        <end position="516"/>
    </location>
</feature>
<feature type="compositionally biased region" description="Basic and acidic residues" evidence="1">
    <location>
        <begin position="723"/>
        <end position="732"/>
    </location>
</feature>
<keyword evidence="3" id="KW-1185">Reference proteome</keyword>
<feature type="compositionally biased region" description="Polar residues" evidence="1">
    <location>
        <begin position="339"/>
        <end position="349"/>
    </location>
</feature>
<feature type="region of interest" description="Disordered" evidence="1">
    <location>
        <begin position="789"/>
        <end position="809"/>
    </location>
</feature>
<feature type="region of interest" description="Disordered" evidence="1">
    <location>
        <begin position="623"/>
        <end position="766"/>
    </location>
</feature>
<gene>
    <name evidence="2" type="ORF">G7Z17_g6306</name>
</gene>
<feature type="region of interest" description="Disordered" evidence="1">
    <location>
        <begin position="940"/>
        <end position="990"/>
    </location>
</feature>
<feature type="compositionally biased region" description="Low complexity" evidence="1">
    <location>
        <begin position="459"/>
        <end position="482"/>
    </location>
</feature>
<feature type="compositionally biased region" description="Acidic residues" evidence="1">
    <location>
        <begin position="552"/>
        <end position="564"/>
    </location>
</feature>
<evidence type="ECO:0000256" key="1">
    <source>
        <dbReference type="SAM" id="MobiDB-lite"/>
    </source>
</evidence>
<evidence type="ECO:0000313" key="3">
    <source>
        <dbReference type="Proteomes" id="UP000722485"/>
    </source>
</evidence>
<feature type="compositionally biased region" description="Acidic residues" evidence="1">
    <location>
        <begin position="681"/>
        <end position="690"/>
    </location>
</feature>
<feature type="compositionally biased region" description="Basic and acidic residues" evidence="1">
    <location>
        <begin position="292"/>
        <end position="308"/>
    </location>
</feature>
<protein>
    <recommendedName>
        <fullName evidence="4">Cell wall proline rich protein</fullName>
    </recommendedName>
</protein>
<dbReference type="EMBL" id="JAANBB010000119">
    <property type="protein sequence ID" value="KAF7549563.1"/>
    <property type="molecule type" value="Genomic_DNA"/>
</dbReference>